<dbReference type="GO" id="GO:0008762">
    <property type="term" value="F:UDP-N-acetylmuramate dehydrogenase activity"/>
    <property type="evidence" value="ECO:0007669"/>
    <property type="project" value="UniProtKB-UniRule"/>
</dbReference>
<dbReference type="SUPFAM" id="SSF56176">
    <property type="entry name" value="FAD-binding/transporter-associated domain-like"/>
    <property type="match status" value="1"/>
</dbReference>
<evidence type="ECO:0000256" key="1">
    <source>
        <dbReference type="ARBA" id="ARBA00001974"/>
    </source>
</evidence>
<dbReference type="GO" id="GO:0071555">
    <property type="term" value="P:cell wall organization"/>
    <property type="evidence" value="ECO:0007669"/>
    <property type="project" value="UniProtKB-KW"/>
</dbReference>
<keyword evidence="8 20" id="KW-0963">Cytoplasm</keyword>
<proteinExistence type="inferred from homology"/>
<feature type="active site" description="Proton donor" evidence="20">
    <location>
        <position position="232"/>
    </location>
</feature>
<evidence type="ECO:0000256" key="11">
    <source>
        <dbReference type="ARBA" id="ARBA00022827"/>
    </source>
</evidence>
<keyword evidence="13 20" id="KW-0133">Cell shape</keyword>
<evidence type="ECO:0000256" key="6">
    <source>
        <dbReference type="ARBA" id="ARBA00012518"/>
    </source>
</evidence>
<dbReference type="UniPathway" id="UPA00219"/>
<evidence type="ECO:0000256" key="15">
    <source>
        <dbReference type="ARBA" id="ARBA00023002"/>
    </source>
</evidence>
<comment type="similarity">
    <text evidence="5 20">Belongs to the MurB family.</text>
</comment>
<dbReference type="InterPro" id="IPR011601">
    <property type="entry name" value="MurB_C"/>
</dbReference>
<name>A0A520RUW6_9GAMM</name>
<dbReference type="EMBL" id="SHAH01000111">
    <property type="protein sequence ID" value="RZO74039.1"/>
    <property type="molecule type" value="Genomic_DNA"/>
</dbReference>
<protein>
    <recommendedName>
        <fullName evidence="7 20">UDP-N-acetylenolpyruvoylglucosamine reductase</fullName>
        <ecNumber evidence="6 20">1.3.1.98</ecNumber>
    </recommendedName>
    <alternativeName>
        <fullName evidence="18 20">UDP-N-acetylmuramate dehydrogenase</fullName>
    </alternativeName>
</protein>
<evidence type="ECO:0000256" key="19">
    <source>
        <dbReference type="ARBA" id="ARBA00048914"/>
    </source>
</evidence>
<comment type="subcellular location">
    <subcellularLocation>
        <location evidence="3 20">Cytoplasm</location>
    </subcellularLocation>
</comment>
<evidence type="ECO:0000256" key="8">
    <source>
        <dbReference type="ARBA" id="ARBA00022490"/>
    </source>
</evidence>
<dbReference type="Gene3D" id="3.30.465.10">
    <property type="match status" value="1"/>
</dbReference>
<evidence type="ECO:0000256" key="7">
    <source>
        <dbReference type="ARBA" id="ARBA00015188"/>
    </source>
</evidence>
<feature type="active site" evidence="20">
    <location>
        <position position="161"/>
    </location>
</feature>
<evidence type="ECO:0000256" key="20">
    <source>
        <dbReference type="HAMAP-Rule" id="MF_00037"/>
    </source>
</evidence>
<dbReference type="InterPro" id="IPR016167">
    <property type="entry name" value="FAD-bd_PCMH_sub1"/>
</dbReference>
<dbReference type="AlphaFoldDB" id="A0A520RUW6"/>
<keyword evidence="10 20" id="KW-0285">Flavoprotein</keyword>
<dbReference type="GO" id="GO:0005829">
    <property type="term" value="C:cytosol"/>
    <property type="evidence" value="ECO:0007669"/>
    <property type="project" value="TreeGrafter"/>
</dbReference>
<feature type="active site" evidence="20">
    <location>
        <position position="329"/>
    </location>
</feature>
<dbReference type="PANTHER" id="PTHR21071">
    <property type="entry name" value="UDP-N-ACETYLENOLPYRUVOYLGLUCOSAMINE REDUCTASE"/>
    <property type="match status" value="1"/>
</dbReference>
<comment type="catalytic activity">
    <reaction evidence="19 20">
        <text>UDP-N-acetyl-alpha-D-muramate + NADP(+) = UDP-N-acetyl-3-O-(1-carboxyvinyl)-alpha-D-glucosamine + NADPH + H(+)</text>
        <dbReference type="Rhea" id="RHEA:12248"/>
        <dbReference type="ChEBI" id="CHEBI:15378"/>
        <dbReference type="ChEBI" id="CHEBI:57783"/>
        <dbReference type="ChEBI" id="CHEBI:58349"/>
        <dbReference type="ChEBI" id="CHEBI:68483"/>
        <dbReference type="ChEBI" id="CHEBI:70757"/>
        <dbReference type="EC" id="1.3.1.98"/>
    </reaction>
</comment>
<dbReference type="NCBIfam" id="NF000755">
    <property type="entry name" value="PRK00046.1"/>
    <property type="match status" value="1"/>
</dbReference>
<organism evidence="22 23">
    <name type="scientific">OM182 bacterium</name>
    <dbReference type="NCBI Taxonomy" id="2510334"/>
    <lineage>
        <taxon>Bacteria</taxon>
        <taxon>Pseudomonadati</taxon>
        <taxon>Pseudomonadota</taxon>
        <taxon>Gammaproteobacteria</taxon>
        <taxon>OMG group</taxon>
        <taxon>OM182 clade</taxon>
    </lineage>
</organism>
<gene>
    <name evidence="20" type="primary">murB</name>
    <name evidence="22" type="ORF">EVA69_06265</name>
</gene>
<dbReference type="GO" id="GO:0051301">
    <property type="term" value="P:cell division"/>
    <property type="evidence" value="ECO:0007669"/>
    <property type="project" value="UniProtKB-KW"/>
</dbReference>
<dbReference type="PANTHER" id="PTHR21071:SF4">
    <property type="entry name" value="UDP-N-ACETYLENOLPYRUVOYLGLUCOSAMINE REDUCTASE"/>
    <property type="match status" value="1"/>
</dbReference>
<dbReference type="Gene3D" id="3.30.43.10">
    <property type="entry name" value="Uridine Diphospho-n-acetylenolpyruvylglucosamine Reductase, domain 2"/>
    <property type="match status" value="1"/>
</dbReference>
<evidence type="ECO:0000256" key="9">
    <source>
        <dbReference type="ARBA" id="ARBA00022618"/>
    </source>
</evidence>
<dbReference type="SUPFAM" id="SSF56194">
    <property type="entry name" value="Uridine diphospho-N-Acetylenolpyruvylglucosamine reductase, MurB, C-terminal domain"/>
    <property type="match status" value="1"/>
</dbReference>
<dbReference type="InterPro" id="IPR036318">
    <property type="entry name" value="FAD-bd_PCMH-like_sf"/>
</dbReference>
<dbReference type="NCBIfam" id="TIGR00179">
    <property type="entry name" value="murB"/>
    <property type="match status" value="1"/>
</dbReference>
<dbReference type="NCBIfam" id="NF010478">
    <property type="entry name" value="PRK13903.1"/>
    <property type="match status" value="1"/>
</dbReference>
<keyword evidence="12 20" id="KW-0521">NADP</keyword>
<dbReference type="PROSITE" id="PS51387">
    <property type="entry name" value="FAD_PCMH"/>
    <property type="match status" value="1"/>
</dbReference>
<sequence>MVIEENVSLKQHNSFGIIANAAYLSAATSQRELINALDFADSKRIPVCILGEGTNVLFTRDYPGLVVRMAMTGIELDHDNAAVKVAAGENWHCLVETCMSNRLHGLENLALIPGTAGAAPVQNIGAYGVELAAYVDRVDVLDTVTGSQQVIAAADCEFAYRDSVFKQANSSSLLITAVHLQLSRDWQPNTSYGALNNALEGSQPTPQELFDTVCRIRRSKLPDPKQVGNAGSFFKNPMVSEGKLEQLRASYPNIVSFDAGEPGFKKLPAAWLLDQLGWRGRCRGTAAVSGEHALVLINPGQATGEDVYLLAQEMSSNVLDEFGIALQPEVRII</sequence>
<reference evidence="22 23" key="1">
    <citation type="submission" date="2019-02" db="EMBL/GenBank/DDBJ databases">
        <title>Prokaryotic population dynamics and viral predation in marine succession experiment using metagenomics: the confinement effect.</title>
        <authorList>
            <person name="Haro-Moreno J.M."/>
            <person name="Rodriguez-Valera F."/>
            <person name="Lopez-Perez M."/>
        </authorList>
    </citation>
    <scope>NUCLEOTIDE SEQUENCE [LARGE SCALE GENOMIC DNA]</scope>
    <source>
        <strain evidence="22">MED-G158</strain>
    </source>
</reference>
<dbReference type="HAMAP" id="MF_00037">
    <property type="entry name" value="MurB"/>
    <property type="match status" value="1"/>
</dbReference>
<evidence type="ECO:0000256" key="2">
    <source>
        <dbReference type="ARBA" id="ARBA00003921"/>
    </source>
</evidence>
<keyword evidence="9 20" id="KW-0132">Cell division</keyword>
<evidence type="ECO:0000256" key="14">
    <source>
        <dbReference type="ARBA" id="ARBA00022984"/>
    </source>
</evidence>
<evidence type="ECO:0000256" key="5">
    <source>
        <dbReference type="ARBA" id="ARBA00010485"/>
    </source>
</evidence>
<evidence type="ECO:0000256" key="3">
    <source>
        <dbReference type="ARBA" id="ARBA00004496"/>
    </source>
</evidence>
<evidence type="ECO:0000256" key="13">
    <source>
        <dbReference type="ARBA" id="ARBA00022960"/>
    </source>
</evidence>
<evidence type="ECO:0000259" key="21">
    <source>
        <dbReference type="PROSITE" id="PS51387"/>
    </source>
</evidence>
<accession>A0A520RUW6</accession>
<evidence type="ECO:0000256" key="17">
    <source>
        <dbReference type="ARBA" id="ARBA00023316"/>
    </source>
</evidence>
<evidence type="ECO:0000256" key="18">
    <source>
        <dbReference type="ARBA" id="ARBA00031026"/>
    </source>
</evidence>
<evidence type="ECO:0000256" key="10">
    <source>
        <dbReference type="ARBA" id="ARBA00022630"/>
    </source>
</evidence>
<comment type="function">
    <text evidence="2 20">Cell wall formation.</text>
</comment>
<dbReference type="EC" id="1.3.1.98" evidence="6 20"/>
<evidence type="ECO:0000256" key="12">
    <source>
        <dbReference type="ARBA" id="ARBA00022857"/>
    </source>
</evidence>
<dbReference type="InterPro" id="IPR036635">
    <property type="entry name" value="MurB_C_sf"/>
</dbReference>
<keyword evidence="17 20" id="KW-0961">Cell wall biogenesis/degradation</keyword>
<feature type="domain" description="FAD-binding PCMH-type" evidence="21">
    <location>
        <begin position="17"/>
        <end position="185"/>
    </location>
</feature>
<comment type="cofactor">
    <cofactor evidence="1 20">
        <name>FAD</name>
        <dbReference type="ChEBI" id="CHEBI:57692"/>
    </cofactor>
</comment>
<dbReference type="InterPro" id="IPR006094">
    <property type="entry name" value="Oxid_FAD_bind_N"/>
</dbReference>
<evidence type="ECO:0000256" key="4">
    <source>
        <dbReference type="ARBA" id="ARBA00004752"/>
    </source>
</evidence>
<dbReference type="Pfam" id="PF02873">
    <property type="entry name" value="MurB_C"/>
    <property type="match status" value="1"/>
</dbReference>
<evidence type="ECO:0000256" key="16">
    <source>
        <dbReference type="ARBA" id="ARBA00023306"/>
    </source>
</evidence>
<keyword evidence="16 20" id="KW-0131">Cell cycle</keyword>
<comment type="caution">
    <text evidence="22">The sequence shown here is derived from an EMBL/GenBank/DDBJ whole genome shotgun (WGS) entry which is preliminary data.</text>
</comment>
<dbReference type="Pfam" id="PF01565">
    <property type="entry name" value="FAD_binding_4"/>
    <property type="match status" value="1"/>
</dbReference>
<keyword evidence="14 20" id="KW-0573">Peptidoglycan synthesis</keyword>
<evidence type="ECO:0000313" key="22">
    <source>
        <dbReference type="EMBL" id="RZO74039.1"/>
    </source>
</evidence>
<dbReference type="Gene3D" id="3.90.78.10">
    <property type="entry name" value="UDP-N-acetylenolpyruvoylglucosamine reductase, C-terminal domain"/>
    <property type="match status" value="1"/>
</dbReference>
<dbReference type="InterPro" id="IPR003170">
    <property type="entry name" value="MurB"/>
</dbReference>
<dbReference type="Proteomes" id="UP000320404">
    <property type="component" value="Unassembled WGS sequence"/>
</dbReference>
<dbReference type="GO" id="GO:0008360">
    <property type="term" value="P:regulation of cell shape"/>
    <property type="evidence" value="ECO:0007669"/>
    <property type="project" value="UniProtKB-KW"/>
</dbReference>
<keyword evidence="11 20" id="KW-0274">FAD</keyword>
<evidence type="ECO:0000313" key="23">
    <source>
        <dbReference type="Proteomes" id="UP000320404"/>
    </source>
</evidence>
<dbReference type="GO" id="GO:0009252">
    <property type="term" value="P:peptidoglycan biosynthetic process"/>
    <property type="evidence" value="ECO:0007669"/>
    <property type="project" value="UniProtKB-UniRule"/>
</dbReference>
<dbReference type="GO" id="GO:0071949">
    <property type="term" value="F:FAD binding"/>
    <property type="evidence" value="ECO:0007669"/>
    <property type="project" value="InterPro"/>
</dbReference>
<dbReference type="InterPro" id="IPR016169">
    <property type="entry name" value="FAD-bd_PCMH_sub2"/>
</dbReference>
<keyword evidence="15 20" id="KW-0560">Oxidoreductase</keyword>
<comment type="pathway">
    <text evidence="4 20">Cell wall biogenesis; peptidoglycan biosynthesis.</text>
</comment>
<dbReference type="InterPro" id="IPR016166">
    <property type="entry name" value="FAD-bd_PCMH"/>
</dbReference>